<protein>
    <submittedName>
        <fullName evidence="3">Permease</fullName>
    </submittedName>
</protein>
<accession>A0A4Q8QEV4</accession>
<keyword evidence="2" id="KW-0472">Membrane</keyword>
<keyword evidence="4" id="KW-1185">Reference proteome</keyword>
<dbReference type="PANTHER" id="PTHR36838:SF3">
    <property type="entry name" value="TRANSPORTER AUXIN EFFLUX CARRIER EC FAMILY"/>
    <property type="match status" value="1"/>
</dbReference>
<feature type="transmembrane region" description="Helical" evidence="2">
    <location>
        <begin position="171"/>
        <end position="191"/>
    </location>
</feature>
<evidence type="ECO:0000256" key="1">
    <source>
        <dbReference type="ARBA" id="ARBA00022448"/>
    </source>
</evidence>
<keyword evidence="2" id="KW-0812">Transmembrane</keyword>
<reference evidence="3 4" key="1">
    <citation type="submission" date="2019-02" db="EMBL/GenBank/DDBJ databases">
        <title>Draft genome sequence of Muricauda sp. 176CP4-71.</title>
        <authorList>
            <person name="Park J.-S."/>
        </authorList>
    </citation>
    <scope>NUCLEOTIDE SEQUENCE [LARGE SCALE GENOMIC DNA]</scope>
    <source>
        <strain evidence="3 4">176CP4-71</strain>
    </source>
</reference>
<keyword evidence="1" id="KW-0813">Transport</keyword>
<feature type="transmembrane region" description="Helical" evidence="2">
    <location>
        <begin position="60"/>
        <end position="87"/>
    </location>
</feature>
<feature type="transmembrane region" description="Helical" evidence="2">
    <location>
        <begin position="37"/>
        <end position="54"/>
    </location>
</feature>
<feature type="transmembrane region" description="Helical" evidence="2">
    <location>
        <begin position="99"/>
        <end position="119"/>
    </location>
</feature>
<feature type="transmembrane region" description="Helical" evidence="2">
    <location>
        <begin position="263"/>
        <end position="282"/>
    </location>
</feature>
<feature type="transmembrane region" description="Helical" evidence="2">
    <location>
        <begin position="6"/>
        <end position="25"/>
    </location>
</feature>
<comment type="caution">
    <text evidence="3">The sequence shown here is derived from an EMBL/GenBank/DDBJ whole genome shotgun (WGS) entry which is preliminary data.</text>
</comment>
<dbReference type="Proteomes" id="UP000291981">
    <property type="component" value="Unassembled WGS sequence"/>
</dbReference>
<feature type="transmembrane region" description="Helical" evidence="2">
    <location>
        <begin position="329"/>
        <end position="352"/>
    </location>
</feature>
<organism evidence="3 4">
    <name type="scientific">Flagellimonas allohymeniacidonis</name>
    <dbReference type="NCBI Taxonomy" id="2517819"/>
    <lineage>
        <taxon>Bacteria</taxon>
        <taxon>Pseudomonadati</taxon>
        <taxon>Bacteroidota</taxon>
        <taxon>Flavobacteriia</taxon>
        <taxon>Flavobacteriales</taxon>
        <taxon>Flavobacteriaceae</taxon>
        <taxon>Flagellimonas</taxon>
    </lineage>
</organism>
<dbReference type="RefSeq" id="WP_130614772.1">
    <property type="nucleotide sequence ID" value="NZ_SGIU01000002.1"/>
</dbReference>
<evidence type="ECO:0000256" key="2">
    <source>
        <dbReference type="SAM" id="Phobius"/>
    </source>
</evidence>
<dbReference type="EMBL" id="SGIU01000002">
    <property type="protein sequence ID" value="TAI47718.1"/>
    <property type="molecule type" value="Genomic_DNA"/>
</dbReference>
<sequence>MDSGLQKTIVFLCFILIGVLLKAKFTSKDELNGIKKIILNLALPATIFIALLGIKIEWNLLFLPVMALGLNLFLFLLAPLLLPLVGIAKNSPEHKTARLLIPSLAPGLSCFPFVLEFLGDTALAKVAMADLGNKVFVLIFLYLVAMNWHFQNSTFTKRKGNHNLISLLKVLISEPVNLFIGAALLLLAFGITMDSLPLFLNNVLHKLSLIMTPLVLLFIGLGLKIRRKQFFQVFSLLTLRAGAVVLLCALVVSLTGLTVSGEILLLLAFALSSCSFWPYAHISSVESLEIDNQSAKRTFNSDFALTVLALSFPLSTILILGVLNTGTLFVSVYNVLGFGSALVGLGLIYPITTTFQKRVLHKISGPDMKSAATKHI</sequence>
<dbReference type="OrthoDB" id="1490711at2"/>
<gene>
    <name evidence="3" type="ORF">EW142_13745</name>
</gene>
<feature type="transmembrane region" description="Helical" evidence="2">
    <location>
        <begin position="203"/>
        <end position="225"/>
    </location>
</feature>
<feature type="transmembrane region" description="Helical" evidence="2">
    <location>
        <begin position="131"/>
        <end position="150"/>
    </location>
</feature>
<feature type="transmembrane region" description="Helical" evidence="2">
    <location>
        <begin position="303"/>
        <end position="323"/>
    </location>
</feature>
<dbReference type="AlphaFoldDB" id="A0A4Q8QEV4"/>
<feature type="transmembrane region" description="Helical" evidence="2">
    <location>
        <begin position="237"/>
        <end position="257"/>
    </location>
</feature>
<proteinExistence type="predicted"/>
<evidence type="ECO:0000313" key="4">
    <source>
        <dbReference type="Proteomes" id="UP000291981"/>
    </source>
</evidence>
<evidence type="ECO:0000313" key="3">
    <source>
        <dbReference type="EMBL" id="TAI47718.1"/>
    </source>
</evidence>
<keyword evidence="2" id="KW-1133">Transmembrane helix</keyword>
<name>A0A4Q8QEV4_9FLAO</name>
<dbReference type="PANTHER" id="PTHR36838">
    <property type="entry name" value="AUXIN EFFLUX CARRIER FAMILY PROTEIN"/>
    <property type="match status" value="1"/>
</dbReference>